<evidence type="ECO:0000313" key="1">
    <source>
        <dbReference type="EMBL" id="CAE7263634.1"/>
    </source>
</evidence>
<feature type="non-terminal residue" evidence="1">
    <location>
        <position position="1"/>
    </location>
</feature>
<keyword evidence="2" id="KW-1185">Reference proteome</keyword>
<name>A0A812MUC2_9DINO</name>
<dbReference type="AlphaFoldDB" id="A0A812MUC2"/>
<dbReference type="Proteomes" id="UP000601435">
    <property type="component" value="Unassembled WGS sequence"/>
</dbReference>
<protein>
    <submittedName>
        <fullName evidence="1">Uncharacterized protein</fullName>
    </submittedName>
</protein>
<feature type="non-terminal residue" evidence="1">
    <location>
        <position position="84"/>
    </location>
</feature>
<sequence length="84" mass="8928">ALLVVGGAPSFSTVEVYRVPTADAGFSAREEEKVADLSDGRMGCQAAVLALPSPEKTYPVVERRCVVVIGGERCDEDVAEFARI</sequence>
<gene>
    <name evidence="1" type="ORF">SNEC2469_LOCUS6110</name>
</gene>
<comment type="caution">
    <text evidence="1">The sequence shown here is derived from an EMBL/GenBank/DDBJ whole genome shotgun (WGS) entry which is preliminary data.</text>
</comment>
<dbReference type="OrthoDB" id="419342at2759"/>
<proteinExistence type="predicted"/>
<reference evidence="1" key="1">
    <citation type="submission" date="2021-02" db="EMBL/GenBank/DDBJ databases">
        <authorList>
            <person name="Dougan E. K."/>
            <person name="Rhodes N."/>
            <person name="Thang M."/>
            <person name="Chan C."/>
        </authorList>
    </citation>
    <scope>NUCLEOTIDE SEQUENCE</scope>
</reference>
<accession>A0A812MUC2</accession>
<dbReference type="EMBL" id="CAJNJA010010885">
    <property type="protein sequence ID" value="CAE7263634.1"/>
    <property type="molecule type" value="Genomic_DNA"/>
</dbReference>
<organism evidence="1 2">
    <name type="scientific">Symbiodinium necroappetens</name>
    <dbReference type="NCBI Taxonomy" id="1628268"/>
    <lineage>
        <taxon>Eukaryota</taxon>
        <taxon>Sar</taxon>
        <taxon>Alveolata</taxon>
        <taxon>Dinophyceae</taxon>
        <taxon>Suessiales</taxon>
        <taxon>Symbiodiniaceae</taxon>
        <taxon>Symbiodinium</taxon>
    </lineage>
</organism>
<evidence type="ECO:0000313" key="2">
    <source>
        <dbReference type="Proteomes" id="UP000601435"/>
    </source>
</evidence>